<dbReference type="GO" id="GO:0005524">
    <property type="term" value="F:ATP binding"/>
    <property type="evidence" value="ECO:0007669"/>
    <property type="project" value="InterPro"/>
</dbReference>
<dbReference type="Proteomes" id="UP001497623">
    <property type="component" value="Unassembled WGS sequence"/>
</dbReference>
<dbReference type="EMBL" id="CAXKWB010059620">
    <property type="protein sequence ID" value="CAL4182149.1"/>
    <property type="molecule type" value="Genomic_DNA"/>
</dbReference>
<dbReference type="SMART" id="SM00219">
    <property type="entry name" value="TyrKc"/>
    <property type="match status" value="1"/>
</dbReference>
<feature type="compositionally biased region" description="Low complexity" evidence="1">
    <location>
        <begin position="569"/>
        <end position="581"/>
    </location>
</feature>
<dbReference type="Pfam" id="PF07714">
    <property type="entry name" value="PK_Tyr_Ser-Thr"/>
    <property type="match status" value="1"/>
</dbReference>
<evidence type="ECO:0000256" key="1">
    <source>
        <dbReference type="SAM" id="MobiDB-lite"/>
    </source>
</evidence>
<evidence type="ECO:0000313" key="3">
    <source>
        <dbReference type="EMBL" id="CAL4182149.1"/>
    </source>
</evidence>
<dbReference type="PANTHER" id="PTHR24416">
    <property type="entry name" value="TYROSINE-PROTEIN KINASE RECEPTOR"/>
    <property type="match status" value="1"/>
</dbReference>
<keyword evidence="4" id="KW-1185">Reference proteome</keyword>
<protein>
    <recommendedName>
        <fullName evidence="2">Protein kinase domain-containing protein</fullName>
    </recommendedName>
</protein>
<dbReference type="PANTHER" id="PTHR24416:SF600">
    <property type="entry name" value="PDGF- AND VEGF-RECEPTOR RELATED, ISOFORM J"/>
    <property type="match status" value="1"/>
</dbReference>
<dbReference type="GO" id="GO:0007169">
    <property type="term" value="P:cell surface receptor protein tyrosine kinase signaling pathway"/>
    <property type="evidence" value="ECO:0007669"/>
    <property type="project" value="TreeGrafter"/>
</dbReference>
<evidence type="ECO:0000313" key="4">
    <source>
        <dbReference type="Proteomes" id="UP001497623"/>
    </source>
</evidence>
<dbReference type="SUPFAM" id="SSF56112">
    <property type="entry name" value="Protein kinase-like (PK-like)"/>
    <property type="match status" value="1"/>
</dbReference>
<dbReference type="InterPro" id="IPR011009">
    <property type="entry name" value="Kinase-like_dom_sf"/>
</dbReference>
<dbReference type="GO" id="GO:0043235">
    <property type="term" value="C:receptor complex"/>
    <property type="evidence" value="ECO:0007669"/>
    <property type="project" value="TreeGrafter"/>
</dbReference>
<feature type="region of interest" description="Disordered" evidence="1">
    <location>
        <begin position="550"/>
        <end position="589"/>
    </location>
</feature>
<feature type="compositionally biased region" description="Polar residues" evidence="1">
    <location>
        <begin position="492"/>
        <end position="506"/>
    </location>
</feature>
<dbReference type="InterPro" id="IPR050122">
    <property type="entry name" value="RTK"/>
</dbReference>
<organism evidence="3 4">
    <name type="scientific">Meganyctiphanes norvegica</name>
    <name type="common">Northern krill</name>
    <name type="synonym">Thysanopoda norvegica</name>
    <dbReference type="NCBI Taxonomy" id="48144"/>
    <lineage>
        <taxon>Eukaryota</taxon>
        <taxon>Metazoa</taxon>
        <taxon>Ecdysozoa</taxon>
        <taxon>Arthropoda</taxon>
        <taxon>Crustacea</taxon>
        <taxon>Multicrustacea</taxon>
        <taxon>Malacostraca</taxon>
        <taxon>Eumalacostraca</taxon>
        <taxon>Eucarida</taxon>
        <taxon>Euphausiacea</taxon>
        <taxon>Euphausiidae</taxon>
        <taxon>Meganyctiphanes</taxon>
    </lineage>
</organism>
<comment type="caution">
    <text evidence="3">The sequence shown here is derived from an EMBL/GenBank/DDBJ whole genome shotgun (WGS) entry which is preliminary data.</text>
</comment>
<feature type="compositionally biased region" description="Basic and acidic residues" evidence="1">
    <location>
        <begin position="556"/>
        <end position="568"/>
    </location>
</feature>
<feature type="region of interest" description="Disordered" evidence="1">
    <location>
        <begin position="479"/>
        <end position="506"/>
    </location>
</feature>
<dbReference type="GO" id="GO:0005886">
    <property type="term" value="C:plasma membrane"/>
    <property type="evidence" value="ECO:0007669"/>
    <property type="project" value="TreeGrafter"/>
</dbReference>
<dbReference type="Gene3D" id="1.10.510.10">
    <property type="entry name" value="Transferase(Phosphotransferase) domain 1"/>
    <property type="match status" value="1"/>
</dbReference>
<sequence>MEGEKLKPVVIGKAKRPRAFEHFIDEMEQRHDLDHRVMTKDLQNILVLASRLEESLYHFDILNPNSDMRAEMKALVKISDQSNNNCVRPCKSHIIKQQETNTLDPRQYIGPVMHCHIYLNSTRGAIGPLKIKNCVIHTVIANNKMLLPWPMGLSVGHSYINLNRLFSSEVGIRILLLTQTSPIKEQYEITSNTYNIPTYSHITTGPVPVKWMALESLRDGVFSTQSDVWAYGVVLWEIFALGQNPYAGVDFDGDFIKKLEKGIRLEQPKYATYELYNLMLKCWEEDPLSRPSFSDIENELGAMIGQTERQYYLDLNQPYQFENTASTFLARLASPDYAARNRESTPTSIDLEGYEIPSDPAASAMPLLVGTYGGPIQPFASTDSSAGAYIPMCSSIGSPSPTKSDVPFNFDTKEYSNDNTQIDQIQIHTFDKEPLREDEGLSEYSPFTEEAYIVMEQSNNDTDAENKTKQRLCLDLKNPPRAKHTRHDSGVYSPTTPPSLQTNPSYMTMSFSNIDENKNITKNELSQKSETNKPPYLNLKDTTEIMKYPGYGNIYQEDHPTSDKRSRSGSEVSSGVGSIIETPAVFSVK</sequence>
<dbReference type="InterPro" id="IPR000719">
    <property type="entry name" value="Prot_kinase_dom"/>
</dbReference>
<dbReference type="AlphaFoldDB" id="A0AAV2SGY3"/>
<gene>
    <name evidence="3" type="ORF">MNOR_LOCUS35515</name>
</gene>
<evidence type="ECO:0000259" key="2">
    <source>
        <dbReference type="PROSITE" id="PS50011"/>
    </source>
</evidence>
<dbReference type="PROSITE" id="PS50011">
    <property type="entry name" value="PROTEIN_KINASE_DOM"/>
    <property type="match status" value="1"/>
</dbReference>
<proteinExistence type="predicted"/>
<dbReference type="InterPro" id="IPR001245">
    <property type="entry name" value="Ser-Thr/Tyr_kinase_cat_dom"/>
</dbReference>
<dbReference type="FunFam" id="1.10.510.10:FF:001927">
    <property type="entry name" value="Receptor protein-tyrosine kinase"/>
    <property type="match status" value="1"/>
</dbReference>
<dbReference type="InterPro" id="IPR020635">
    <property type="entry name" value="Tyr_kinase_cat_dom"/>
</dbReference>
<accession>A0AAV2SGY3</accession>
<reference evidence="3 4" key="1">
    <citation type="submission" date="2024-05" db="EMBL/GenBank/DDBJ databases">
        <authorList>
            <person name="Wallberg A."/>
        </authorList>
    </citation>
    <scope>NUCLEOTIDE SEQUENCE [LARGE SCALE GENOMIC DNA]</scope>
</reference>
<dbReference type="GO" id="GO:0004714">
    <property type="term" value="F:transmembrane receptor protein tyrosine kinase activity"/>
    <property type="evidence" value="ECO:0007669"/>
    <property type="project" value="TreeGrafter"/>
</dbReference>
<name>A0AAV2SGY3_MEGNR</name>
<feature type="domain" description="Protein kinase" evidence="2">
    <location>
        <begin position="1"/>
        <end position="313"/>
    </location>
</feature>
<feature type="non-terminal residue" evidence="3">
    <location>
        <position position="589"/>
    </location>
</feature>